<evidence type="ECO:0000256" key="2">
    <source>
        <dbReference type="SAM" id="SignalP"/>
    </source>
</evidence>
<dbReference type="EMBL" id="JALLKP010000001">
    <property type="protein sequence ID" value="KAK2198010.1"/>
    <property type="molecule type" value="Genomic_DNA"/>
</dbReference>
<proteinExistence type="predicted"/>
<reference evidence="3" key="1">
    <citation type="journal article" date="2023" name="Nat. Microbiol.">
        <title>Babesia duncani multi-omics identifies virulence factors and drug targets.</title>
        <authorList>
            <person name="Singh P."/>
            <person name="Lonardi S."/>
            <person name="Liang Q."/>
            <person name="Vydyam P."/>
            <person name="Khabirova E."/>
            <person name="Fang T."/>
            <person name="Gihaz S."/>
            <person name="Thekkiniath J."/>
            <person name="Munshi M."/>
            <person name="Abel S."/>
            <person name="Ciampossin L."/>
            <person name="Batugedara G."/>
            <person name="Gupta M."/>
            <person name="Lu X.M."/>
            <person name="Lenz T."/>
            <person name="Chakravarty S."/>
            <person name="Cornillot E."/>
            <person name="Hu Y."/>
            <person name="Ma W."/>
            <person name="Gonzalez L.M."/>
            <person name="Sanchez S."/>
            <person name="Estrada K."/>
            <person name="Sanchez-Flores A."/>
            <person name="Montero E."/>
            <person name="Harb O.S."/>
            <person name="Le Roch K.G."/>
            <person name="Mamoun C.B."/>
        </authorList>
    </citation>
    <scope>NUCLEOTIDE SEQUENCE</scope>
    <source>
        <strain evidence="3">WA1</strain>
    </source>
</reference>
<accession>A0AAD9UQK8</accession>
<evidence type="ECO:0000313" key="4">
    <source>
        <dbReference type="Proteomes" id="UP001214638"/>
    </source>
</evidence>
<gene>
    <name evidence="3" type="ORF">BdWA1_001015</name>
</gene>
<feature type="transmembrane region" description="Helical" evidence="1">
    <location>
        <begin position="392"/>
        <end position="410"/>
    </location>
</feature>
<feature type="chain" id="PRO_5041950616" evidence="2">
    <location>
        <begin position="19"/>
        <end position="412"/>
    </location>
</feature>
<protein>
    <submittedName>
        <fullName evidence="3">Uncharacterized protein</fullName>
    </submittedName>
</protein>
<dbReference type="Proteomes" id="UP001214638">
    <property type="component" value="Unassembled WGS sequence"/>
</dbReference>
<dbReference type="GeneID" id="94335313"/>
<sequence length="412" mass="48332">MSLTGLMAILALWSVVATNQISPEEQNGAKMARYLLECMKKDPQTCPLRCMFTRSRQASPTLEMHQLEVASWLLSLPLVSADSIVLDQDPIELTYDSNYEKEGYIDQVAYASSFFRIDFESHFNVLHAHIRDHVILLKSFTINWMNYFYKLPKIQIRAQSPFVTPMYEWLGITLYPVNYQGYKSSGQLAHFYLYFYLCRPLFYLKARYYFNRRNPLAAKGIVMKLERFKRLFPGKVTLIGIAEYRNYLEKLFSLGRFFYNRGFKKNVTLPYLLIPSYMNLGAYQWPHLPVELVNVQDSEFDHFISSCKNKSIEVAIEKYIQRIYKLEPLRCIRLDAFYLLQVSPFASFSVANLLAPQHRKRLTLAPWRFQVFSIIEYLHWDFEPFRTVRSVLIGLLLGIGILVIICPPLMQQ</sequence>
<keyword evidence="2" id="KW-0732">Signal</keyword>
<feature type="signal peptide" evidence="2">
    <location>
        <begin position="1"/>
        <end position="18"/>
    </location>
</feature>
<keyword evidence="4" id="KW-1185">Reference proteome</keyword>
<keyword evidence="1" id="KW-0812">Transmembrane</keyword>
<dbReference type="AlphaFoldDB" id="A0AAD9UQK8"/>
<keyword evidence="1" id="KW-0472">Membrane</keyword>
<keyword evidence="1" id="KW-1133">Transmembrane helix</keyword>
<dbReference type="RefSeq" id="XP_067804852.1">
    <property type="nucleotide sequence ID" value="XM_067946061.1"/>
</dbReference>
<dbReference type="KEGG" id="bdw:94335313"/>
<organism evidence="3 4">
    <name type="scientific">Babesia duncani</name>
    <dbReference type="NCBI Taxonomy" id="323732"/>
    <lineage>
        <taxon>Eukaryota</taxon>
        <taxon>Sar</taxon>
        <taxon>Alveolata</taxon>
        <taxon>Apicomplexa</taxon>
        <taxon>Aconoidasida</taxon>
        <taxon>Piroplasmida</taxon>
        <taxon>Babesiidae</taxon>
        <taxon>Babesia</taxon>
    </lineage>
</organism>
<evidence type="ECO:0000313" key="3">
    <source>
        <dbReference type="EMBL" id="KAK2198010.1"/>
    </source>
</evidence>
<comment type="caution">
    <text evidence="3">The sequence shown here is derived from an EMBL/GenBank/DDBJ whole genome shotgun (WGS) entry which is preliminary data.</text>
</comment>
<name>A0AAD9UQK8_9APIC</name>
<evidence type="ECO:0000256" key="1">
    <source>
        <dbReference type="SAM" id="Phobius"/>
    </source>
</evidence>